<comment type="caution">
    <text evidence="1">The sequence shown here is derived from an EMBL/GenBank/DDBJ whole genome shotgun (WGS) entry which is preliminary data.</text>
</comment>
<keyword evidence="2" id="KW-1185">Reference proteome</keyword>
<proteinExistence type="predicted"/>
<dbReference type="AlphaFoldDB" id="A0A8X6QVZ5"/>
<dbReference type="EMBL" id="BMAW01035324">
    <property type="protein sequence ID" value="GFU39253.1"/>
    <property type="molecule type" value="Genomic_DNA"/>
</dbReference>
<gene>
    <name evidence="1" type="ORF">NPIL_406881</name>
</gene>
<organism evidence="1 2">
    <name type="scientific">Nephila pilipes</name>
    <name type="common">Giant wood spider</name>
    <name type="synonym">Nephila maculata</name>
    <dbReference type="NCBI Taxonomy" id="299642"/>
    <lineage>
        <taxon>Eukaryota</taxon>
        <taxon>Metazoa</taxon>
        <taxon>Ecdysozoa</taxon>
        <taxon>Arthropoda</taxon>
        <taxon>Chelicerata</taxon>
        <taxon>Arachnida</taxon>
        <taxon>Araneae</taxon>
        <taxon>Araneomorphae</taxon>
        <taxon>Entelegynae</taxon>
        <taxon>Araneoidea</taxon>
        <taxon>Nephilidae</taxon>
        <taxon>Nephila</taxon>
    </lineage>
</organism>
<protein>
    <submittedName>
        <fullName evidence="1">Uncharacterized protein</fullName>
    </submittedName>
</protein>
<reference evidence="1" key="1">
    <citation type="submission" date="2020-08" db="EMBL/GenBank/DDBJ databases">
        <title>Multicomponent nature underlies the extraordinary mechanical properties of spider dragline silk.</title>
        <authorList>
            <person name="Kono N."/>
            <person name="Nakamura H."/>
            <person name="Mori M."/>
            <person name="Yoshida Y."/>
            <person name="Ohtoshi R."/>
            <person name="Malay A.D."/>
            <person name="Moran D.A.P."/>
            <person name="Tomita M."/>
            <person name="Numata K."/>
            <person name="Arakawa K."/>
        </authorList>
    </citation>
    <scope>NUCLEOTIDE SEQUENCE</scope>
</reference>
<evidence type="ECO:0000313" key="2">
    <source>
        <dbReference type="Proteomes" id="UP000887013"/>
    </source>
</evidence>
<sequence>MKHSDIKPVQHITANSEITLPPRTETTVFGALTEDKTSITDYLNNQILTIVLEEYWWLLHSSTFLRYVIPVRVANISHTAKVIKEGEVLATCTPVTCINRNFQDTLSESSDILISELLQNTEFR</sequence>
<name>A0A8X6QVZ5_NEPPI</name>
<dbReference type="Proteomes" id="UP000887013">
    <property type="component" value="Unassembled WGS sequence"/>
</dbReference>
<evidence type="ECO:0000313" key="1">
    <source>
        <dbReference type="EMBL" id="GFU39253.1"/>
    </source>
</evidence>
<accession>A0A8X6QVZ5</accession>